<evidence type="ECO:0000313" key="2">
    <source>
        <dbReference type="Proteomes" id="UP001295684"/>
    </source>
</evidence>
<reference evidence="1" key="1">
    <citation type="submission" date="2023-07" db="EMBL/GenBank/DDBJ databases">
        <authorList>
            <consortium name="AG Swart"/>
            <person name="Singh M."/>
            <person name="Singh A."/>
            <person name="Seah K."/>
            <person name="Emmerich C."/>
        </authorList>
    </citation>
    <scope>NUCLEOTIDE SEQUENCE</scope>
    <source>
        <strain evidence="1">DP1</strain>
    </source>
</reference>
<accession>A0AAD2CYC5</accession>
<proteinExistence type="predicted"/>
<sequence length="57" mass="6405">MKPLKKMLFQNVFSILRRLCACTSNSSNKPFVVCASVKPKCNKCLSEPQQALELFAL</sequence>
<dbReference type="AlphaFoldDB" id="A0AAD2CYC5"/>
<organism evidence="1 2">
    <name type="scientific">Euplotes crassus</name>
    <dbReference type="NCBI Taxonomy" id="5936"/>
    <lineage>
        <taxon>Eukaryota</taxon>
        <taxon>Sar</taxon>
        <taxon>Alveolata</taxon>
        <taxon>Ciliophora</taxon>
        <taxon>Intramacronucleata</taxon>
        <taxon>Spirotrichea</taxon>
        <taxon>Hypotrichia</taxon>
        <taxon>Euplotida</taxon>
        <taxon>Euplotidae</taxon>
        <taxon>Moneuplotes</taxon>
    </lineage>
</organism>
<keyword evidence="2" id="KW-1185">Reference proteome</keyword>
<name>A0AAD2CYC5_EUPCR</name>
<dbReference type="EMBL" id="CAMPGE010015723">
    <property type="protein sequence ID" value="CAI2374330.1"/>
    <property type="molecule type" value="Genomic_DNA"/>
</dbReference>
<comment type="caution">
    <text evidence="1">The sequence shown here is derived from an EMBL/GenBank/DDBJ whole genome shotgun (WGS) entry which is preliminary data.</text>
</comment>
<gene>
    <name evidence="1" type="ORF">ECRASSUSDP1_LOCUS15682</name>
</gene>
<dbReference type="Proteomes" id="UP001295684">
    <property type="component" value="Unassembled WGS sequence"/>
</dbReference>
<evidence type="ECO:0000313" key="1">
    <source>
        <dbReference type="EMBL" id="CAI2374330.1"/>
    </source>
</evidence>
<protein>
    <submittedName>
        <fullName evidence="1">Uncharacterized protein</fullName>
    </submittedName>
</protein>